<dbReference type="RefSeq" id="WP_307484416.1">
    <property type="nucleotide sequence ID" value="NZ_JAUSUF010000002.1"/>
</dbReference>
<keyword evidence="2" id="KW-1185">Reference proteome</keyword>
<gene>
    <name evidence="1" type="ORF">J2S18_001171</name>
</gene>
<organism evidence="1 2">
    <name type="scientific">Eubacterium multiforme</name>
    <dbReference type="NCBI Taxonomy" id="83339"/>
    <lineage>
        <taxon>Bacteria</taxon>
        <taxon>Bacillati</taxon>
        <taxon>Bacillota</taxon>
        <taxon>Clostridia</taxon>
        <taxon>Eubacteriales</taxon>
        <taxon>Eubacteriaceae</taxon>
        <taxon>Eubacterium</taxon>
    </lineage>
</organism>
<sequence>MILDLKRAATEIEHNEKTVKNFIDNVIYKTKDKENKVFVIHTLQDLEDCQNMILYFQGGVLKSHHTSLMKFNYNDVLNYEIINSYKVRYILLEDVISVDADNEEEMKSHLSRNKDNTYIIPYIDYEEDSYIEFEKILNKMSDEEKLKNFIHEKKSHKIGVVIDILIDKVLNNEREISFLKNREDDYVRDIYVLQQKLKWLNEKNI</sequence>
<accession>A0ABT9USF6</accession>
<name>A0ABT9USF6_9FIRM</name>
<dbReference type="Proteomes" id="UP001228504">
    <property type="component" value="Unassembled WGS sequence"/>
</dbReference>
<evidence type="ECO:0000313" key="1">
    <source>
        <dbReference type="EMBL" id="MDQ0149241.1"/>
    </source>
</evidence>
<proteinExistence type="predicted"/>
<reference evidence="1 2" key="1">
    <citation type="submission" date="2023-07" db="EMBL/GenBank/DDBJ databases">
        <title>Genomic Encyclopedia of Type Strains, Phase IV (KMG-IV): sequencing the most valuable type-strain genomes for metagenomic binning, comparative biology and taxonomic classification.</title>
        <authorList>
            <person name="Goeker M."/>
        </authorList>
    </citation>
    <scope>NUCLEOTIDE SEQUENCE [LARGE SCALE GENOMIC DNA]</scope>
    <source>
        <strain evidence="1 2">DSM 20694</strain>
    </source>
</reference>
<protein>
    <submittedName>
        <fullName evidence="1">Uncharacterized protein</fullName>
    </submittedName>
</protein>
<evidence type="ECO:0000313" key="2">
    <source>
        <dbReference type="Proteomes" id="UP001228504"/>
    </source>
</evidence>
<comment type="caution">
    <text evidence="1">The sequence shown here is derived from an EMBL/GenBank/DDBJ whole genome shotgun (WGS) entry which is preliminary data.</text>
</comment>
<dbReference type="EMBL" id="JAUSUF010000002">
    <property type="protein sequence ID" value="MDQ0149241.1"/>
    <property type="molecule type" value="Genomic_DNA"/>
</dbReference>